<feature type="region of interest" description="Disordered" evidence="1">
    <location>
        <begin position="79"/>
        <end position="152"/>
    </location>
</feature>
<dbReference type="AlphaFoldDB" id="A0A368QE59"/>
<organism evidence="2">
    <name type="scientific">Setaria italica</name>
    <name type="common">Foxtail millet</name>
    <name type="synonym">Panicum italicum</name>
    <dbReference type="NCBI Taxonomy" id="4555"/>
    <lineage>
        <taxon>Eukaryota</taxon>
        <taxon>Viridiplantae</taxon>
        <taxon>Streptophyta</taxon>
        <taxon>Embryophyta</taxon>
        <taxon>Tracheophyta</taxon>
        <taxon>Spermatophyta</taxon>
        <taxon>Magnoliopsida</taxon>
        <taxon>Liliopsida</taxon>
        <taxon>Poales</taxon>
        <taxon>Poaceae</taxon>
        <taxon>PACMAD clade</taxon>
        <taxon>Panicoideae</taxon>
        <taxon>Panicodae</taxon>
        <taxon>Paniceae</taxon>
        <taxon>Cenchrinae</taxon>
        <taxon>Setaria</taxon>
    </lineage>
</organism>
<protein>
    <submittedName>
        <fullName evidence="2">Uncharacterized protein</fullName>
    </submittedName>
</protein>
<feature type="region of interest" description="Disordered" evidence="1">
    <location>
        <begin position="1"/>
        <end position="36"/>
    </location>
</feature>
<evidence type="ECO:0000256" key="1">
    <source>
        <dbReference type="SAM" id="MobiDB-lite"/>
    </source>
</evidence>
<dbReference type="EMBL" id="CM003530">
    <property type="protein sequence ID" value="RCV16163.1"/>
    <property type="molecule type" value="Genomic_DNA"/>
</dbReference>
<feature type="compositionally biased region" description="Basic residues" evidence="1">
    <location>
        <begin position="142"/>
        <end position="152"/>
    </location>
</feature>
<feature type="compositionally biased region" description="Basic and acidic residues" evidence="1">
    <location>
        <begin position="10"/>
        <end position="28"/>
    </location>
</feature>
<gene>
    <name evidence="2" type="ORF">SETIT_3G115800v2</name>
</gene>
<name>A0A368QE59_SETIT</name>
<sequence length="152" mass="16659">MGGSFIPIKKLWEEPPDPAERNRRMVREQKKKSGSLQLLLRPRMHKDKLPVKLIYTTIKIPLVGSEWRGGGTTLQAGAELGGEEAVCRSQNETARGQRLGLEQSARPEQVSEGACGLATGEQRAEHVRVTGQGEGPANGDRKKSRSVGHGRR</sequence>
<proteinExistence type="predicted"/>
<accession>A0A368QE59</accession>
<reference evidence="2" key="2">
    <citation type="submission" date="2015-07" db="EMBL/GenBank/DDBJ databases">
        <authorList>
            <person name="Noorani M."/>
        </authorList>
    </citation>
    <scope>NUCLEOTIDE SEQUENCE</scope>
    <source>
        <strain evidence="2">Yugu1</strain>
    </source>
</reference>
<evidence type="ECO:0000313" key="2">
    <source>
        <dbReference type="EMBL" id="RCV16163.1"/>
    </source>
</evidence>
<reference evidence="2" key="1">
    <citation type="journal article" date="2012" name="Nat. Biotechnol.">
        <title>Reference genome sequence of the model plant Setaria.</title>
        <authorList>
            <person name="Bennetzen J.L."/>
            <person name="Schmutz J."/>
            <person name="Wang H."/>
            <person name="Percifield R."/>
            <person name="Hawkins J."/>
            <person name="Pontaroli A.C."/>
            <person name="Estep M."/>
            <person name="Feng L."/>
            <person name="Vaughn J.N."/>
            <person name="Grimwood J."/>
            <person name="Jenkins J."/>
            <person name="Barry K."/>
            <person name="Lindquist E."/>
            <person name="Hellsten U."/>
            <person name="Deshpande S."/>
            <person name="Wang X."/>
            <person name="Wu X."/>
            <person name="Mitros T."/>
            <person name="Triplett J."/>
            <person name="Yang X."/>
            <person name="Ye C.Y."/>
            <person name="Mauro-Herrera M."/>
            <person name="Wang L."/>
            <person name="Li P."/>
            <person name="Sharma M."/>
            <person name="Sharma R."/>
            <person name="Ronald P.C."/>
            <person name="Panaud O."/>
            <person name="Kellogg E.A."/>
            <person name="Brutnell T.P."/>
            <person name="Doust A.N."/>
            <person name="Tuskan G.A."/>
            <person name="Rokhsar D."/>
            <person name="Devos K.M."/>
        </authorList>
    </citation>
    <scope>NUCLEOTIDE SEQUENCE [LARGE SCALE GENOMIC DNA]</scope>
    <source>
        <strain evidence="2">Yugu1</strain>
    </source>
</reference>